<keyword evidence="2" id="KW-1185">Reference proteome</keyword>
<dbReference type="GO" id="GO:0016853">
    <property type="term" value="F:isomerase activity"/>
    <property type="evidence" value="ECO:0007669"/>
    <property type="project" value="UniProtKB-KW"/>
</dbReference>
<dbReference type="EMBL" id="JAUSRB010000002">
    <property type="protein sequence ID" value="MDP9867786.1"/>
    <property type="molecule type" value="Genomic_DNA"/>
</dbReference>
<evidence type="ECO:0000313" key="2">
    <source>
        <dbReference type="Proteomes" id="UP001230426"/>
    </source>
</evidence>
<keyword evidence="1" id="KW-0413">Isomerase</keyword>
<evidence type="ECO:0000313" key="1">
    <source>
        <dbReference type="EMBL" id="MDP9867786.1"/>
    </source>
</evidence>
<proteinExistence type="predicted"/>
<sequence>MKTAAAPISWGVCEVPGWGRQLDRSQVLAEMRDLGLTATEGLGAAGYSGWYVLEQDVVLGSEPPAGAGPLDDVRASLAFLRSVA</sequence>
<comment type="caution">
    <text evidence="1">The sequence shown here is derived from an EMBL/GenBank/DDBJ whole genome shotgun (WGS) entry which is preliminary data.</text>
</comment>
<reference evidence="1 2" key="1">
    <citation type="submission" date="2023-07" db="EMBL/GenBank/DDBJ databases">
        <title>Sequencing the genomes of 1000 actinobacteria strains.</title>
        <authorList>
            <person name="Klenk H.-P."/>
        </authorList>
    </citation>
    <scope>NUCLEOTIDE SEQUENCE [LARGE SCALE GENOMIC DNA]</scope>
    <source>
        <strain evidence="1 2">DSM 44109</strain>
    </source>
</reference>
<name>A0ABT9RG07_9ACTN</name>
<organism evidence="1 2">
    <name type="scientific">Streptosporangium brasiliense</name>
    <dbReference type="NCBI Taxonomy" id="47480"/>
    <lineage>
        <taxon>Bacteria</taxon>
        <taxon>Bacillati</taxon>
        <taxon>Actinomycetota</taxon>
        <taxon>Actinomycetes</taxon>
        <taxon>Streptosporangiales</taxon>
        <taxon>Streptosporangiaceae</taxon>
        <taxon>Streptosporangium</taxon>
    </lineage>
</organism>
<dbReference type="Proteomes" id="UP001230426">
    <property type="component" value="Unassembled WGS sequence"/>
</dbReference>
<accession>A0ABT9RG07</accession>
<gene>
    <name evidence="1" type="ORF">J2S55_007052</name>
</gene>
<protein>
    <submittedName>
        <fullName evidence="1">Sugar phosphate isomerase/epimerase</fullName>
    </submittedName>
</protein>